<feature type="compositionally biased region" description="Basic and acidic residues" evidence="1">
    <location>
        <begin position="41"/>
        <end position="54"/>
    </location>
</feature>
<keyword evidence="3" id="KW-1185">Reference proteome</keyword>
<evidence type="ECO:0000313" key="2">
    <source>
        <dbReference type="EMBL" id="KAD4385369.1"/>
    </source>
</evidence>
<feature type="region of interest" description="Disordered" evidence="1">
    <location>
        <begin position="41"/>
        <end position="60"/>
    </location>
</feature>
<sequence>MKQSHWGLPAEKDREEETREKRRDEVEGLGCLVSDRPVWEERGEKTEKREEKGGGGRRGRCCYSEKAVTGRRMRWLRWRRSSGGGRCPAGQ</sequence>
<protein>
    <submittedName>
        <fullName evidence="2">Uncharacterized protein</fullName>
    </submittedName>
</protein>
<feature type="region of interest" description="Disordered" evidence="1">
    <location>
        <begin position="1"/>
        <end position="26"/>
    </location>
</feature>
<comment type="caution">
    <text evidence="2">The sequence shown here is derived from an EMBL/GenBank/DDBJ whole genome shotgun (WGS) entry which is preliminary data.</text>
</comment>
<dbReference type="EMBL" id="SZYD01000013">
    <property type="protein sequence ID" value="KAD4385369.1"/>
    <property type="molecule type" value="Genomic_DNA"/>
</dbReference>
<organism evidence="2 3">
    <name type="scientific">Mikania micrantha</name>
    <name type="common">bitter vine</name>
    <dbReference type="NCBI Taxonomy" id="192012"/>
    <lineage>
        <taxon>Eukaryota</taxon>
        <taxon>Viridiplantae</taxon>
        <taxon>Streptophyta</taxon>
        <taxon>Embryophyta</taxon>
        <taxon>Tracheophyta</taxon>
        <taxon>Spermatophyta</taxon>
        <taxon>Magnoliopsida</taxon>
        <taxon>eudicotyledons</taxon>
        <taxon>Gunneridae</taxon>
        <taxon>Pentapetalae</taxon>
        <taxon>asterids</taxon>
        <taxon>campanulids</taxon>
        <taxon>Asterales</taxon>
        <taxon>Asteraceae</taxon>
        <taxon>Asteroideae</taxon>
        <taxon>Heliantheae alliance</taxon>
        <taxon>Eupatorieae</taxon>
        <taxon>Mikania</taxon>
    </lineage>
</organism>
<proteinExistence type="predicted"/>
<name>A0A5N6N4Z9_9ASTR</name>
<evidence type="ECO:0000313" key="3">
    <source>
        <dbReference type="Proteomes" id="UP000326396"/>
    </source>
</evidence>
<dbReference type="Proteomes" id="UP000326396">
    <property type="component" value="Linkage Group LG3"/>
</dbReference>
<dbReference type="AlphaFoldDB" id="A0A5N6N4Z9"/>
<gene>
    <name evidence="2" type="ORF">E3N88_25537</name>
</gene>
<accession>A0A5N6N4Z9</accession>
<evidence type="ECO:0000256" key="1">
    <source>
        <dbReference type="SAM" id="MobiDB-lite"/>
    </source>
</evidence>
<feature type="compositionally biased region" description="Basic and acidic residues" evidence="1">
    <location>
        <begin position="10"/>
        <end position="26"/>
    </location>
</feature>
<reference evidence="2 3" key="1">
    <citation type="submission" date="2019-05" db="EMBL/GenBank/DDBJ databases">
        <title>Mikania micrantha, genome provides insights into the molecular mechanism of rapid growth.</title>
        <authorList>
            <person name="Liu B."/>
        </authorList>
    </citation>
    <scope>NUCLEOTIDE SEQUENCE [LARGE SCALE GENOMIC DNA]</scope>
    <source>
        <strain evidence="2">NLD-2019</strain>
        <tissue evidence="2">Leaf</tissue>
    </source>
</reference>